<dbReference type="InParanoid" id="F8PH49"/>
<evidence type="ECO:0008006" key="6">
    <source>
        <dbReference type="Google" id="ProtNLM"/>
    </source>
</evidence>
<feature type="non-terminal residue" evidence="4">
    <location>
        <position position="247"/>
    </location>
</feature>
<dbReference type="CDD" id="cd00024">
    <property type="entry name" value="CD_CSD"/>
    <property type="match status" value="1"/>
</dbReference>
<protein>
    <recommendedName>
        <fullName evidence="6">Chromo domain-containing protein</fullName>
    </recommendedName>
</protein>
<dbReference type="OrthoDB" id="2606915at2759"/>
<dbReference type="SMART" id="SM00298">
    <property type="entry name" value="CHROMO"/>
    <property type="match status" value="1"/>
</dbReference>
<dbReference type="Proteomes" id="UP000008063">
    <property type="component" value="Unassembled WGS sequence"/>
</dbReference>
<dbReference type="InterPro" id="IPR001584">
    <property type="entry name" value="Integrase_cat-core"/>
</dbReference>
<dbReference type="GO" id="GO:0005634">
    <property type="term" value="C:nucleus"/>
    <property type="evidence" value="ECO:0007669"/>
    <property type="project" value="UniProtKB-ARBA"/>
</dbReference>
<organism evidence="5">
    <name type="scientific">Serpula lacrymans var. lacrymans (strain S7.3)</name>
    <name type="common">Dry rot fungus</name>
    <dbReference type="NCBI Taxonomy" id="936435"/>
    <lineage>
        <taxon>Eukaryota</taxon>
        <taxon>Fungi</taxon>
        <taxon>Dikarya</taxon>
        <taxon>Basidiomycota</taxon>
        <taxon>Agaricomycotina</taxon>
        <taxon>Agaricomycetes</taxon>
        <taxon>Agaricomycetidae</taxon>
        <taxon>Boletales</taxon>
        <taxon>Coniophorineae</taxon>
        <taxon>Serpulaceae</taxon>
        <taxon>Serpula</taxon>
    </lineage>
</organism>
<sequence length="247" mass="29035">KELCQMLGIKHKLLTVFHPQTDGQTERLNQELKHLRIFIYDRQTDWVKWLKIAQFLYNIKQSSTTRKAPFEVKRLYLPRMGVEPGKSKNETAENVIKDMKSVLDETRKALFNTAEQMKNRAEHRCSKAPDYKVGNLVWLDTNHLKLKDRQSRKLTKKWVGPYWIKEVKPNAHVDLPGPVSVTQEGEKEFEVERVVDAHLKRGKLGFLVLWKGYRDEDRMWEPEANLDNSCDTVCNFYSKNPLAPRKL</sequence>
<dbReference type="Gene3D" id="2.40.50.40">
    <property type="match status" value="1"/>
</dbReference>
<evidence type="ECO:0000313" key="4">
    <source>
        <dbReference type="EMBL" id="EGO04945.1"/>
    </source>
</evidence>
<dbReference type="GO" id="GO:0015074">
    <property type="term" value="P:DNA integration"/>
    <property type="evidence" value="ECO:0007669"/>
    <property type="project" value="InterPro"/>
</dbReference>
<feature type="domain" description="Chromo" evidence="2">
    <location>
        <begin position="189"/>
        <end position="247"/>
    </location>
</feature>
<dbReference type="EMBL" id="GL945474">
    <property type="protein sequence ID" value="EGO04945.1"/>
    <property type="molecule type" value="Genomic_DNA"/>
</dbReference>
<dbReference type="AlphaFoldDB" id="F8PH49"/>
<dbReference type="InterPro" id="IPR023780">
    <property type="entry name" value="Chromo_domain"/>
</dbReference>
<dbReference type="PROSITE" id="PS50994">
    <property type="entry name" value="INTEGRASE"/>
    <property type="match status" value="1"/>
</dbReference>
<feature type="non-terminal residue" evidence="4">
    <location>
        <position position="1"/>
    </location>
</feature>
<evidence type="ECO:0000313" key="5">
    <source>
        <dbReference type="Proteomes" id="UP000008063"/>
    </source>
</evidence>
<dbReference type="Pfam" id="PF00385">
    <property type="entry name" value="Chromo"/>
    <property type="match status" value="1"/>
</dbReference>
<feature type="domain" description="Integrase catalytic" evidence="3">
    <location>
        <begin position="1"/>
        <end position="77"/>
    </location>
</feature>
<dbReference type="InterPro" id="IPR036397">
    <property type="entry name" value="RNaseH_sf"/>
</dbReference>
<dbReference type="GO" id="GO:0003723">
    <property type="term" value="F:RNA binding"/>
    <property type="evidence" value="ECO:0007669"/>
    <property type="project" value="UniProtKB-KW"/>
</dbReference>
<gene>
    <name evidence="4" type="ORF">SERLA73DRAFT_41468</name>
</gene>
<accession>F8PH49</accession>
<dbReference type="SUPFAM" id="SSF54160">
    <property type="entry name" value="Chromo domain-like"/>
    <property type="match status" value="1"/>
</dbReference>
<dbReference type="SUPFAM" id="SSF53098">
    <property type="entry name" value="Ribonuclease H-like"/>
    <property type="match status" value="1"/>
</dbReference>
<reference evidence="5" key="1">
    <citation type="journal article" date="2011" name="Science">
        <title>The plant cell wall-decomposing machinery underlies the functional diversity of forest fungi.</title>
        <authorList>
            <person name="Eastwood D.C."/>
            <person name="Floudas D."/>
            <person name="Binder M."/>
            <person name="Majcherczyk A."/>
            <person name="Schneider P."/>
            <person name="Aerts A."/>
            <person name="Asiegbu F.O."/>
            <person name="Baker S.E."/>
            <person name="Barry K."/>
            <person name="Bendiksby M."/>
            <person name="Blumentritt M."/>
            <person name="Coutinho P.M."/>
            <person name="Cullen D."/>
            <person name="de Vries R.P."/>
            <person name="Gathman A."/>
            <person name="Goodell B."/>
            <person name="Henrissat B."/>
            <person name="Ihrmark K."/>
            <person name="Kauserud H."/>
            <person name="Kohler A."/>
            <person name="LaButti K."/>
            <person name="Lapidus A."/>
            <person name="Lavin J.L."/>
            <person name="Lee Y.-H."/>
            <person name="Lindquist E."/>
            <person name="Lilly W."/>
            <person name="Lucas S."/>
            <person name="Morin E."/>
            <person name="Murat C."/>
            <person name="Oguiza J.A."/>
            <person name="Park J."/>
            <person name="Pisabarro A.G."/>
            <person name="Riley R."/>
            <person name="Rosling A."/>
            <person name="Salamov A."/>
            <person name="Schmidt O."/>
            <person name="Schmutz J."/>
            <person name="Skrede I."/>
            <person name="Stenlid J."/>
            <person name="Wiebenga A."/>
            <person name="Xie X."/>
            <person name="Kuees U."/>
            <person name="Hibbett D.S."/>
            <person name="Hoffmeister D."/>
            <person name="Hoegberg N."/>
            <person name="Martin F."/>
            <person name="Grigoriev I.V."/>
            <person name="Watkinson S.C."/>
        </authorList>
    </citation>
    <scope>NUCLEOTIDE SEQUENCE [LARGE SCALE GENOMIC DNA]</scope>
    <source>
        <strain evidence="5">strain S7.3</strain>
    </source>
</reference>
<evidence type="ECO:0000256" key="1">
    <source>
        <dbReference type="ARBA" id="ARBA00022884"/>
    </source>
</evidence>
<evidence type="ECO:0000259" key="2">
    <source>
        <dbReference type="PROSITE" id="PS50013"/>
    </source>
</evidence>
<dbReference type="InterPro" id="IPR012337">
    <property type="entry name" value="RNaseH-like_sf"/>
</dbReference>
<dbReference type="OMA" id="FREWCET"/>
<keyword evidence="5" id="KW-1185">Reference proteome</keyword>
<dbReference type="Gene3D" id="3.30.420.10">
    <property type="entry name" value="Ribonuclease H-like superfamily/Ribonuclease H"/>
    <property type="match status" value="1"/>
</dbReference>
<dbReference type="STRING" id="936435.F8PH49"/>
<dbReference type="InterPro" id="IPR050951">
    <property type="entry name" value="Retrovirus_Pol_polyprotein"/>
</dbReference>
<dbReference type="PANTHER" id="PTHR37984">
    <property type="entry name" value="PROTEIN CBG26694"/>
    <property type="match status" value="1"/>
</dbReference>
<dbReference type="InterPro" id="IPR000953">
    <property type="entry name" value="Chromo/chromo_shadow_dom"/>
</dbReference>
<dbReference type="InterPro" id="IPR016197">
    <property type="entry name" value="Chromo-like_dom_sf"/>
</dbReference>
<dbReference type="HOGENOM" id="CLU_000384_6_4_1"/>
<keyword evidence="1" id="KW-0694">RNA-binding</keyword>
<dbReference type="GO" id="GO:0006338">
    <property type="term" value="P:chromatin remodeling"/>
    <property type="evidence" value="ECO:0007669"/>
    <property type="project" value="UniProtKB-ARBA"/>
</dbReference>
<dbReference type="PROSITE" id="PS50013">
    <property type="entry name" value="CHROMO_2"/>
    <property type="match status" value="1"/>
</dbReference>
<name>F8PH49_SERL3</name>
<proteinExistence type="predicted"/>
<dbReference type="PANTHER" id="PTHR37984:SF15">
    <property type="entry name" value="INTEGRASE CATALYTIC DOMAIN-CONTAINING PROTEIN"/>
    <property type="match status" value="1"/>
</dbReference>
<evidence type="ECO:0000259" key="3">
    <source>
        <dbReference type="PROSITE" id="PS50994"/>
    </source>
</evidence>